<keyword evidence="2 4" id="KW-0732">Signal</keyword>
<dbReference type="EMBL" id="JACIEZ010000002">
    <property type="protein sequence ID" value="MBB4064117.1"/>
    <property type="molecule type" value="Genomic_DNA"/>
</dbReference>
<feature type="domain" description="SAF" evidence="5">
    <location>
        <begin position="33"/>
        <end position="95"/>
    </location>
</feature>
<evidence type="ECO:0000259" key="5">
    <source>
        <dbReference type="SMART" id="SM00858"/>
    </source>
</evidence>
<dbReference type="Pfam" id="PF13144">
    <property type="entry name" value="ChapFlgA"/>
    <property type="match status" value="1"/>
</dbReference>
<dbReference type="SMART" id="SM00858">
    <property type="entry name" value="SAF"/>
    <property type="match status" value="1"/>
</dbReference>
<proteinExistence type="inferred from homology"/>
<dbReference type="AlphaFoldDB" id="A0A7W6NKA9"/>
<dbReference type="PANTHER" id="PTHR36307">
    <property type="entry name" value="FLAGELLA BASAL BODY P-RING FORMATION PROTEIN FLGA"/>
    <property type="match status" value="1"/>
</dbReference>
<keyword evidence="4" id="KW-1005">Bacterial flagellum biogenesis</keyword>
<dbReference type="InterPro" id="IPR013974">
    <property type="entry name" value="SAF"/>
</dbReference>
<keyword evidence="6" id="KW-0969">Cilium</keyword>
<keyword evidence="3 4" id="KW-0574">Periplasm</keyword>
<feature type="signal peptide" evidence="4">
    <location>
        <begin position="1"/>
        <end position="27"/>
    </location>
</feature>
<protein>
    <recommendedName>
        <fullName evidence="4">Flagella basal body P-ring formation protein FlgA</fullName>
    </recommendedName>
</protein>
<dbReference type="GO" id="GO:0042597">
    <property type="term" value="C:periplasmic space"/>
    <property type="evidence" value="ECO:0007669"/>
    <property type="project" value="UniProtKB-SubCell"/>
</dbReference>
<keyword evidence="6" id="KW-0282">Flagellum</keyword>
<comment type="function">
    <text evidence="4">Involved in the assembly process of the P-ring formation. It may associate with FlgF on the rod constituting a structure essential for the P-ring assembly or may act as a modulator protein for the P-ring assembly.</text>
</comment>
<evidence type="ECO:0000256" key="3">
    <source>
        <dbReference type="ARBA" id="ARBA00022764"/>
    </source>
</evidence>
<comment type="subcellular location">
    <subcellularLocation>
        <location evidence="1 4">Periplasm</location>
    </subcellularLocation>
</comment>
<dbReference type="GO" id="GO:0044780">
    <property type="term" value="P:bacterial-type flagellum assembly"/>
    <property type="evidence" value="ECO:0007669"/>
    <property type="project" value="InterPro"/>
</dbReference>
<dbReference type="Proteomes" id="UP000528286">
    <property type="component" value="Unassembled WGS sequence"/>
</dbReference>
<dbReference type="InterPro" id="IPR039246">
    <property type="entry name" value="Flagellar_FlgA"/>
</dbReference>
<feature type="chain" id="PRO_5031599356" description="Flagella basal body P-ring formation protein FlgA" evidence="4">
    <location>
        <begin position="28"/>
        <end position="159"/>
    </location>
</feature>
<dbReference type="CDD" id="cd11614">
    <property type="entry name" value="SAF_CpaB_FlgA_like"/>
    <property type="match status" value="1"/>
</dbReference>
<keyword evidence="6" id="KW-0966">Cell projection</keyword>
<keyword evidence="7" id="KW-1185">Reference proteome</keyword>
<evidence type="ECO:0000313" key="7">
    <source>
        <dbReference type="Proteomes" id="UP000528286"/>
    </source>
</evidence>
<organism evidence="6 7">
    <name type="scientific">Gellertiella hungarica</name>
    <dbReference type="NCBI Taxonomy" id="1572859"/>
    <lineage>
        <taxon>Bacteria</taxon>
        <taxon>Pseudomonadati</taxon>
        <taxon>Pseudomonadota</taxon>
        <taxon>Alphaproteobacteria</taxon>
        <taxon>Hyphomicrobiales</taxon>
        <taxon>Rhizobiaceae</taxon>
        <taxon>Gellertiella</taxon>
    </lineage>
</organism>
<comment type="similarity">
    <text evidence="4">Belongs to the FlgA family.</text>
</comment>
<dbReference type="PANTHER" id="PTHR36307:SF1">
    <property type="entry name" value="FLAGELLA BASAL BODY P-RING FORMATION PROTEIN FLGA"/>
    <property type="match status" value="1"/>
</dbReference>
<reference evidence="6 7" key="1">
    <citation type="submission" date="2020-08" db="EMBL/GenBank/DDBJ databases">
        <title>Genomic Encyclopedia of Type Strains, Phase IV (KMG-IV): sequencing the most valuable type-strain genomes for metagenomic binning, comparative biology and taxonomic classification.</title>
        <authorList>
            <person name="Goeker M."/>
        </authorList>
    </citation>
    <scope>NUCLEOTIDE SEQUENCE [LARGE SCALE GENOMIC DNA]</scope>
    <source>
        <strain evidence="6 7">DSM 29853</strain>
    </source>
</reference>
<evidence type="ECO:0000313" key="6">
    <source>
        <dbReference type="EMBL" id="MBB4064117.1"/>
    </source>
</evidence>
<dbReference type="RefSeq" id="WP_183365355.1">
    <property type="nucleotide sequence ID" value="NZ_JACIEZ010000002.1"/>
</dbReference>
<dbReference type="Gene3D" id="2.30.30.760">
    <property type="match status" value="1"/>
</dbReference>
<comment type="caution">
    <text evidence="6">The sequence shown here is derived from an EMBL/GenBank/DDBJ whole genome shotgun (WGS) entry which is preliminary data.</text>
</comment>
<evidence type="ECO:0000256" key="4">
    <source>
        <dbReference type="RuleBase" id="RU362063"/>
    </source>
</evidence>
<evidence type="ECO:0000256" key="2">
    <source>
        <dbReference type="ARBA" id="ARBA00022729"/>
    </source>
</evidence>
<gene>
    <name evidence="6" type="ORF">GGR23_001294</name>
</gene>
<accession>A0A7W6NKA9</accession>
<dbReference type="InterPro" id="IPR017585">
    <property type="entry name" value="SAF_FlgA"/>
</dbReference>
<sequence>MRFSQKSMTLAGAAALAAKVAFGPAWAFAGALGTAVIPTAIIYPGQEITGDRIQVVDVTNPNLSGDYARNGNEVIGMIARSTLLPGRTIPVSSLREPYAMTRGSTVRLTFSIGNMTISAAGSPLVDAAVGDVIRARNLDSGVIVSGTVMADGTIHVVAK</sequence>
<dbReference type="NCBIfam" id="TIGR03170">
    <property type="entry name" value="flgA_cterm"/>
    <property type="match status" value="1"/>
</dbReference>
<evidence type="ECO:0000256" key="1">
    <source>
        <dbReference type="ARBA" id="ARBA00004418"/>
    </source>
</evidence>
<name>A0A7W6NKA9_9HYPH</name>